<name>A0A4Q1BI74_TREME</name>
<dbReference type="Proteomes" id="UP000289152">
    <property type="component" value="Unassembled WGS sequence"/>
</dbReference>
<dbReference type="InParanoid" id="A0A4Q1BI74"/>
<dbReference type="Gene3D" id="3.50.30.50">
    <property type="entry name" value="Putative cyclase"/>
    <property type="match status" value="1"/>
</dbReference>
<evidence type="ECO:0000313" key="2">
    <source>
        <dbReference type="EMBL" id="RXK37320.1"/>
    </source>
</evidence>
<accession>A0A4Q1BI74</accession>
<dbReference type="InterPro" id="IPR037175">
    <property type="entry name" value="KFase_sf"/>
</dbReference>
<keyword evidence="3" id="KW-1185">Reference proteome</keyword>
<organism evidence="2 3">
    <name type="scientific">Tremella mesenterica</name>
    <name type="common">Jelly fungus</name>
    <dbReference type="NCBI Taxonomy" id="5217"/>
    <lineage>
        <taxon>Eukaryota</taxon>
        <taxon>Fungi</taxon>
        <taxon>Dikarya</taxon>
        <taxon>Basidiomycota</taxon>
        <taxon>Agaricomycotina</taxon>
        <taxon>Tremellomycetes</taxon>
        <taxon>Tremellales</taxon>
        <taxon>Tremellaceae</taxon>
        <taxon>Tremella</taxon>
    </lineage>
</organism>
<dbReference type="PANTHER" id="PTHR34861:SF11">
    <property type="entry name" value="CYCLASE"/>
    <property type="match status" value="1"/>
</dbReference>
<dbReference type="InterPro" id="IPR007325">
    <property type="entry name" value="KFase/CYL"/>
</dbReference>
<proteinExistence type="inferred from homology"/>
<gene>
    <name evidence="2" type="ORF">M231_05386</name>
</gene>
<dbReference type="OMA" id="RHYAYQN"/>
<protein>
    <recommendedName>
        <fullName evidence="4">Cyclase</fullName>
    </recommendedName>
</protein>
<dbReference type="SUPFAM" id="SSF102198">
    <property type="entry name" value="Putative cyclase"/>
    <property type="match status" value="1"/>
</dbReference>
<reference evidence="2 3" key="1">
    <citation type="submission" date="2016-06" db="EMBL/GenBank/DDBJ databases">
        <title>Evolution of pathogenesis and genome organization in the Tremellales.</title>
        <authorList>
            <person name="Cuomo C."/>
            <person name="Litvintseva A."/>
            <person name="Heitman J."/>
            <person name="Chen Y."/>
            <person name="Sun S."/>
            <person name="Springer D."/>
            <person name="Dromer F."/>
            <person name="Young S."/>
            <person name="Zeng Q."/>
            <person name="Chapman S."/>
            <person name="Gujja S."/>
            <person name="Saif S."/>
            <person name="Birren B."/>
        </authorList>
    </citation>
    <scope>NUCLEOTIDE SEQUENCE [LARGE SCALE GENOMIC DNA]</scope>
    <source>
        <strain evidence="2 3">ATCC 28783</strain>
    </source>
</reference>
<dbReference type="VEuPathDB" id="FungiDB:TREMEDRAFT_67514"/>
<comment type="caution">
    <text evidence="2">The sequence shown here is derived from an EMBL/GenBank/DDBJ whole genome shotgun (WGS) entry which is preliminary data.</text>
</comment>
<dbReference type="GO" id="GO:0004061">
    <property type="term" value="F:arylformamidase activity"/>
    <property type="evidence" value="ECO:0007669"/>
    <property type="project" value="InterPro"/>
</dbReference>
<evidence type="ECO:0000256" key="1">
    <source>
        <dbReference type="ARBA" id="ARBA00007865"/>
    </source>
</evidence>
<dbReference type="PANTHER" id="PTHR34861">
    <property type="match status" value="1"/>
</dbReference>
<dbReference type="AlphaFoldDB" id="A0A4Q1BI74"/>
<evidence type="ECO:0008006" key="4">
    <source>
        <dbReference type="Google" id="ProtNLM"/>
    </source>
</evidence>
<dbReference type="OrthoDB" id="5396at2759"/>
<dbReference type="STRING" id="5217.A0A4Q1BI74"/>
<dbReference type="EMBL" id="SDIL01000071">
    <property type="protein sequence ID" value="RXK37320.1"/>
    <property type="molecule type" value="Genomic_DNA"/>
</dbReference>
<comment type="similarity">
    <text evidence="1">Belongs to the Cyclase 1 superfamily.</text>
</comment>
<evidence type="ECO:0000313" key="3">
    <source>
        <dbReference type="Proteomes" id="UP000289152"/>
    </source>
</evidence>
<dbReference type="Pfam" id="PF04199">
    <property type="entry name" value="Cyclase"/>
    <property type="match status" value="1"/>
</dbReference>
<dbReference type="GO" id="GO:0019441">
    <property type="term" value="P:L-tryptophan catabolic process to kynurenine"/>
    <property type="evidence" value="ECO:0007669"/>
    <property type="project" value="InterPro"/>
</dbReference>
<sequence length="329" mass="37133">MVKPAIPWPSFDDLPLDKDGPKYNAWGLWGRDDQIGMLNLLTPEVVLNAAQTQIKTGQRVSLNWSMFEPHKPAYGRKTFVQNVIRKPGRNAHDDEWFFNSQGSSQWDSFRHYAYQQTGQYYNGVTNEQIASSNINGIHEFSKEGIVGRGILIDYYGYAQAHDIKLEIFAKTVITVADLIKTLEWQGMSEADILEGDILFIRSGFVPAYEALTEEERDWMEPRWVGANGHQIGMDCSEEALRWFWSKKFSALAGDTRAFEAGAFIAAEKETYHIHPVCLSGWGLTLGEMFDLEALSKKCAELKRYTFFLTSEVLNVPGGVGSPPNALAIF</sequence>